<reference evidence="1 2" key="1">
    <citation type="submission" date="2016-10" db="EMBL/GenBank/DDBJ databases">
        <title>Flavobacterium gilvum sp. nov., isolated from stream water.</title>
        <authorList>
            <person name="Shin S.-K."/>
            <person name="Cho Y.-J."/>
            <person name="Yi H."/>
        </authorList>
    </citation>
    <scope>NUCLEOTIDE SEQUENCE [LARGE SCALE GENOMIC DNA]</scope>
    <source>
        <strain evidence="1 2">EM1308</strain>
    </source>
</reference>
<dbReference type="EMBL" id="CP017479">
    <property type="protein sequence ID" value="AOW11058.1"/>
    <property type="molecule type" value="Genomic_DNA"/>
</dbReference>
<dbReference type="KEGG" id="fgl:EM308_17065"/>
<evidence type="ECO:0000313" key="1">
    <source>
        <dbReference type="EMBL" id="AOW11058.1"/>
    </source>
</evidence>
<protein>
    <submittedName>
        <fullName evidence="1">Uncharacterized protein</fullName>
    </submittedName>
</protein>
<dbReference type="AlphaFoldDB" id="A0AAC9I867"/>
<name>A0AAC9I867_9FLAO</name>
<sequence>MLFFVGTIATYSQASDLELDAMVSVLGLEKKEAVSKLVVLPESQAEVFWKIYDEYQLKNKQTAIERIKLYQNTALSYHSLTPELAESLANQYFKNRKDQERTLETYYKKIKNATNATTAFQFYQAEVYLLTLLRAQIMQQIPTYGQLVQMKSQQK</sequence>
<organism evidence="1 2">
    <name type="scientific">Flavobacterium gilvum</name>
    <dbReference type="NCBI Taxonomy" id="1492737"/>
    <lineage>
        <taxon>Bacteria</taxon>
        <taxon>Pseudomonadati</taxon>
        <taxon>Bacteroidota</taxon>
        <taxon>Flavobacteriia</taxon>
        <taxon>Flavobacteriales</taxon>
        <taxon>Flavobacteriaceae</taxon>
        <taxon>Flavobacterium</taxon>
    </lineage>
</organism>
<keyword evidence="2" id="KW-1185">Reference proteome</keyword>
<evidence type="ECO:0000313" key="2">
    <source>
        <dbReference type="Proteomes" id="UP000175968"/>
    </source>
</evidence>
<dbReference type="Proteomes" id="UP000175968">
    <property type="component" value="Chromosome"/>
</dbReference>
<gene>
    <name evidence="1" type="ORF">EM308_17065</name>
</gene>
<proteinExistence type="predicted"/>
<accession>A0AAC9I867</accession>